<reference evidence="1 2" key="1">
    <citation type="journal article" date="2013" name="PLoS Genet.">
        <title>Comparative genome structure, secondary metabolite, and effector coding capacity across Cochliobolus pathogens.</title>
        <authorList>
            <person name="Condon B.J."/>
            <person name="Leng Y."/>
            <person name="Wu D."/>
            <person name="Bushley K.E."/>
            <person name="Ohm R.A."/>
            <person name="Otillar R."/>
            <person name="Martin J."/>
            <person name="Schackwitz W."/>
            <person name="Grimwood J."/>
            <person name="MohdZainudin N."/>
            <person name="Xue C."/>
            <person name="Wang R."/>
            <person name="Manning V.A."/>
            <person name="Dhillon B."/>
            <person name="Tu Z.J."/>
            <person name="Steffenson B.J."/>
            <person name="Salamov A."/>
            <person name="Sun H."/>
            <person name="Lowry S."/>
            <person name="LaButti K."/>
            <person name="Han J."/>
            <person name="Copeland A."/>
            <person name="Lindquist E."/>
            <person name="Barry K."/>
            <person name="Schmutz J."/>
            <person name="Baker S.E."/>
            <person name="Ciuffetti L.M."/>
            <person name="Grigoriev I.V."/>
            <person name="Zhong S."/>
            <person name="Turgeon B.G."/>
        </authorList>
    </citation>
    <scope>NUCLEOTIDE SEQUENCE [LARGE SCALE GENOMIC DNA]</scope>
    <source>
        <strain evidence="1 2">26-R-13</strain>
    </source>
</reference>
<dbReference type="RefSeq" id="XP_007718599.1">
    <property type="nucleotide sequence ID" value="XM_007720409.1"/>
</dbReference>
<dbReference type="Proteomes" id="UP000053841">
    <property type="component" value="Unassembled WGS sequence"/>
</dbReference>
<evidence type="ECO:0000313" key="1">
    <source>
        <dbReference type="EMBL" id="EUC27093.1"/>
    </source>
</evidence>
<dbReference type="HOGENOM" id="CLU_3032026_0_0_1"/>
<dbReference type="GeneID" id="19144472"/>
<name>W6XNL6_COCC2</name>
<protein>
    <submittedName>
        <fullName evidence="1">Uncharacterized protein</fullName>
    </submittedName>
</protein>
<evidence type="ECO:0000313" key="2">
    <source>
        <dbReference type="Proteomes" id="UP000053841"/>
    </source>
</evidence>
<keyword evidence="2" id="KW-1185">Reference proteome</keyword>
<sequence length="55" mass="6233">MPCSPQSSSALLQQLRQYYDHDAAHGVLTSLEEGLAHLLLRSSGVRRCQWVYTCR</sequence>
<gene>
    <name evidence="1" type="ORF">COCCADRAFT_112587</name>
</gene>
<dbReference type="AlphaFoldDB" id="W6XNL6"/>
<dbReference type="KEGG" id="bze:COCCADRAFT_112587"/>
<organism evidence="1 2">
    <name type="scientific">Cochliobolus carbonum (strain 26-R-13)</name>
    <name type="common">Maize leaf spot fungus</name>
    <name type="synonym">Bipolaris zeicola</name>
    <dbReference type="NCBI Taxonomy" id="930089"/>
    <lineage>
        <taxon>Eukaryota</taxon>
        <taxon>Fungi</taxon>
        <taxon>Dikarya</taxon>
        <taxon>Ascomycota</taxon>
        <taxon>Pezizomycotina</taxon>
        <taxon>Dothideomycetes</taxon>
        <taxon>Pleosporomycetidae</taxon>
        <taxon>Pleosporales</taxon>
        <taxon>Pleosporineae</taxon>
        <taxon>Pleosporaceae</taxon>
        <taxon>Bipolaris</taxon>
    </lineage>
</organism>
<accession>W6XNL6</accession>
<dbReference type="EMBL" id="KI965008">
    <property type="protein sequence ID" value="EUC27093.1"/>
    <property type="molecule type" value="Genomic_DNA"/>
</dbReference>
<proteinExistence type="predicted"/>